<feature type="signal peptide" evidence="1">
    <location>
        <begin position="1"/>
        <end position="25"/>
    </location>
</feature>
<evidence type="ECO:0000313" key="2">
    <source>
        <dbReference type="EMBL" id="GGP19032.1"/>
    </source>
</evidence>
<dbReference type="EMBL" id="BMLX01000001">
    <property type="protein sequence ID" value="GGP19032.1"/>
    <property type="molecule type" value="Genomic_DNA"/>
</dbReference>
<evidence type="ECO:0000256" key="1">
    <source>
        <dbReference type="SAM" id="SignalP"/>
    </source>
</evidence>
<dbReference type="Pfam" id="PF09916">
    <property type="entry name" value="DUF2145"/>
    <property type="match status" value="1"/>
</dbReference>
<accession>A0ABQ2P6E7</accession>
<dbReference type="RefSeq" id="WP_229708699.1">
    <property type="nucleotide sequence ID" value="NZ_BMLX01000001.1"/>
</dbReference>
<name>A0ABQ2P6E7_9NEIS</name>
<reference evidence="3" key="1">
    <citation type="journal article" date="2019" name="Int. J. Syst. Evol. Microbiol.">
        <title>The Global Catalogue of Microorganisms (GCM) 10K type strain sequencing project: providing services to taxonomists for standard genome sequencing and annotation.</title>
        <authorList>
            <consortium name="The Broad Institute Genomics Platform"/>
            <consortium name="The Broad Institute Genome Sequencing Center for Infectious Disease"/>
            <person name="Wu L."/>
            <person name="Ma J."/>
        </authorList>
    </citation>
    <scope>NUCLEOTIDE SEQUENCE [LARGE SCALE GENOMIC DNA]</scope>
    <source>
        <strain evidence="3">CGMCC 1.8859</strain>
    </source>
</reference>
<feature type="chain" id="PRO_5045829414" evidence="1">
    <location>
        <begin position="26"/>
        <end position="274"/>
    </location>
</feature>
<keyword evidence="3" id="KW-1185">Reference proteome</keyword>
<proteinExistence type="predicted"/>
<protein>
    <submittedName>
        <fullName evidence="2">Membrane protein</fullName>
    </submittedName>
</protein>
<dbReference type="InterPro" id="IPR014547">
    <property type="entry name" value="UCP028477"/>
</dbReference>
<gene>
    <name evidence="2" type="ORF">GCM10010970_08600</name>
</gene>
<dbReference type="Proteomes" id="UP000637267">
    <property type="component" value="Unassembled WGS sequence"/>
</dbReference>
<organism evidence="2 3">
    <name type="scientific">Silvimonas iriomotensis</name>
    <dbReference type="NCBI Taxonomy" id="449662"/>
    <lineage>
        <taxon>Bacteria</taxon>
        <taxon>Pseudomonadati</taxon>
        <taxon>Pseudomonadota</taxon>
        <taxon>Betaproteobacteria</taxon>
        <taxon>Neisseriales</taxon>
        <taxon>Chitinibacteraceae</taxon>
        <taxon>Silvimonas</taxon>
    </lineage>
</organism>
<comment type="caution">
    <text evidence="2">The sequence shown here is derived from an EMBL/GenBank/DDBJ whole genome shotgun (WGS) entry which is preliminary data.</text>
</comment>
<sequence>MRLNLLYRSVVSGFMAALLCGQSLAGQTCSDKPVDGTVLRNALETGLQLSNVLDELQPRVALIGRVGQDLSAYGLRYSHLGFVSRSAPDQPWRVTHLLNDCGTATSGLWHEGLGNFFLDDMFSFDSLIMVPDEKTQQAVWALINNPGSMNRMHDPSYSVVAYPFSTAHQNSNQWPLELIAEAVGGDRINTRDRAQAWLKANGYQPGTLEIGMFKRLGGRMFKANIAFDGQPGDRRAAGLIDVVTVESIRQFMKSMNMEQTEREVIAKGLVQTAN</sequence>
<keyword evidence="1" id="KW-0732">Signal</keyword>
<evidence type="ECO:0000313" key="3">
    <source>
        <dbReference type="Proteomes" id="UP000637267"/>
    </source>
</evidence>